<dbReference type="GO" id="GO:0006935">
    <property type="term" value="P:chemotaxis"/>
    <property type="evidence" value="ECO:0007669"/>
    <property type="project" value="UniProtKB-KW"/>
</dbReference>
<dbReference type="EMBL" id="JABAGD010000007">
    <property type="protein sequence ID" value="NMF04203.1"/>
    <property type="molecule type" value="Genomic_DNA"/>
</dbReference>
<organism evidence="8 9">
    <name type="scientific">Clostridium beijerinckii</name>
    <name type="common">Clostridium MP</name>
    <dbReference type="NCBI Taxonomy" id="1520"/>
    <lineage>
        <taxon>Bacteria</taxon>
        <taxon>Bacillati</taxon>
        <taxon>Bacillota</taxon>
        <taxon>Clostridia</taxon>
        <taxon>Eubacteriales</taxon>
        <taxon>Clostridiaceae</taxon>
        <taxon>Clostridium</taxon>
    </lineage>
</organism>
<evidence type="ECO:0000256" key="2">
    <source>
        <dbReference type="ARBA" id="ARBA00029447"/>
    </source>
</evidence>
<dbReference type="Gene3D" id="1.10.287.950">
    <property type="entry name" value="Methyl-accepting chemotaxis protein"/>
    <property type="match status" value="1"/>
</dbReference>
<proteinExistence type="inferred from homology"/>
<dbReference type="PANTHER" id="PTHR43531">
    <property type="entry name" value="PROTEIN ICFG"/>
    <property type="match status" value="1"/>
</dbReference>
<dbReference type="CDD" id="cd11386">
    <property type="entry name" value="MCP_signal"/>
    <property type="match status" value="1"/>
</dbReference>
<dbReference type="Pfam" id="PF18947">
    <property type="entry name" value="HAMP_2"/>
    <property type="match status" value="3"/>
</dbReference>
<keyword evidence="5" id="KW-1133">Transmembrane helix</keyword>
<dbReference type="PANTHER" id="PTHR43531:SF14">
    <property type="entry name" value="METHYL-ACCEPTING CHEMOTAXIS PROTEIN I-RELATED"/>
    <property type="match status" value="1"/>
</dbReference>
<protein>
    <submittedName>
        <fullName evidence="8">HAMP domain-containing protein</fullName>
    </submittedName>
</protein>
<keyword evidence="5" id="KW-0472">Membrane</keyword>
<feature type="transmembrane region" description="Helical" evidence="5">
    <location>
        <begin position="12"/>
        <end position="34"/>
    </location>
</feature>
<evidence type="ECO:0000256" key="4">
    <source>
        <dbReference type="SAM" id="MobiDB-lite"/>
    </source>
</evidence>
<keyword evidence="3" id="KW-0807">Transducer</keyword>
<keyword evidence="5" id="KW-0812">Transmembrane</keyword>
<dbReference type="PROSITE" id="PS50885">
    <property type="entry name" value="HAMP"/>
    <property type="match status" value="3"/>
</dbReference>
<name>A0A7X9XNF6_CLOBE</name>
<dbReference type="GO" id="GO:0004888">
    <property type="term" value="F:transmembrane signaling receptor activity"/>
    <property type="evidence" value="ECO:0007669"/>
    <property type="project" value="TreeGrafter"/>
</dbReference>
<dbReference type="RefSeq" id="WP_168981300.1">
    <property type="nucleotide sequence ID" value="NZ_JABAGD010000007.1"/>
</dbReference>
<comment type="similarity">
    <text evidence="2">Belongs to the methyl-accepting chemotaxis (MCP) protein family.</text>
</comment>
<reference evidence="8 9" key="1">
    <citation type="submission" date="2020-04" db="EMBL/GenBank/DDBJ databases">
        <authorList>
            <person name="Hitch T.C.A."/>
            <person name="Wylensek D."/>
            <person name="Clavel T."/>
        </authorList>
    </citation>
    <scope>NUCLEOTIDE SEQUENCE [LARGE SCALE GENOMIC DNA]</scope>
    <source>
        <strain evidence="8 9">WB01_NA02</strain>
    </source>
</reference>
<dbReference type="FunFam" id="1.10.287.950:FF:000001">
    <property type="entry name" value="Methyl-accepting chemotaxis sensory transducer"/>
    <property type="match status" value="1"/>
</dbReference>
<dbReference type="Proteomes" id="UP000587880">
    <property type="component" value="Unassembled WGS sequence"/>
</dbReference>
<dbReference type="InterPro" id="IPR041395">
    <property type="entry name" value="McpB_HAMP_3rd"/>
</dbReference>
<dbReference type="InterPro" id="IPR051310">
    <property type="entry name" value="MCP_chemotaxis"/>
</dbReference>
<dbReference type="InterPro" id="IPR003660">
    <property type="entry name" value="HAMP_dom"/>
</dbReference>
<dbReference type="SUPFAM" id="SSF158472">
    <property type="entry name" value="HAMP domain-like"/>
    <property type="match status" value="1"/>
</dbReference>
<feature type="transmembrane region" description="Helical" evidence="5">
    <location>
        <begin position="46"/>
        <end position="71"/>
    </location>
</feature>
<dbReference type="SMART" id="SM00283">
    <property type="entry name" value="MA"/>
    <property type="match status" value="1"/>
</dbReference>
<keyword evidence="1" id="KW-0488">Methylation</keyword>
<feature type="domain" description="HAMP" evidence="7">
    <location>
        <begin position="340"/>
        <end position="392"/>
    </location>
</feature>
<dbReference type="GO" id="GO:0005886">
    <property type="term" value="C:plasma membrane"/>
    <property type="evidence" value="ECO:0007669"/>
    <property type="project" value="TreeGrafter"/>
</dbReference>
<feature type="domain" description="HAMP" evidence="7">
    <location>
        <begin position="68"/>
        <end position="120"/>
    </location>
</feature>
<evidence type="ECO:0000313" key="8">
    <source>
        <dbReference type="EMBL" id="NMF04203.1"/>
    </source>
</evidence>
<dbReference type="Pfam" id="PF00672">
    <property type="entry name" value="HAMP"/>
    <property type="match status" value="1"/>
</dbReference>
<evidence type="ECO:0000256" key="5">
    <source>
        <dbReference type="SAM" id="Phobius"/>
    </source>
</evidence>
<feature type="compositionally biased region" description="Low complexity" evidence="4">
    <location>
        <begin position="793"/>
        <end position="811"/>
    </location>
</feature>
<dbReference type="Pfam" id="PF00015">
    <property type="entry name" value="MCPsignal"/>
    <property type="match status" value="1"/>
</dbReference>
<dbReference type="GO" id="GO:0007165">
    <property type="term" value="P:signal transduction"/>
    <property type="evidence" value="ECO:0007669"/>
    <property type="project" value="UniProtKB-KW"/>
</dbReference>
<feature type="domain" description="HAMP" evidence="7">
    <location>
        <begin position="521"/>
        <end position="573"/>
    </location>
</feature>
<feature type="region of interest" description="Disordered" evidence="4">
    <location>
        <begin position="792"/>
        <end position="811"/>
    </location>
</feature>
<sequence>MFEVSNLKIKSKIGLIFTGIIAMEIALFAAFNIGVGNATDIKEMRINMIMILLLSIIITAIMGLLLINFIYKHMRKINNIARKIANGEFDEDIQADFTDEFGDLANSLKQIQKNINNLIDDSNFIEDCIKKGNFDIALDLSKYSGAWGNVHRKSLATMNMFIKNIKATSHYVEKISKGEFSEKYTREEIGSFNVIKTSINELIDNLNNLMENIHWFKESFRLGNTRDKIDATKFQGSYKEMVECINDTTWISIEVFIKLFAVLKSYSKGDFTVELEKFPGRYGLVNEHIEDLRNNLLNISKEQINIANEIKSGNLAKRIDSSKFNGSWAKMIDGINDVIEAFIEPINITADYVKRISNGDVPEKIKNEYQGEFNKIKNNLNTLIDTLNLFVKEVNWMNDTFKLGNTRDRIDVSKFDGVYRQMAQSVNDGMWISIDVLIKIFAVLKSYSEGDFSVELEKLPGRYGIANESLYGLKSNILKVVDEQIMVLSAAAEGNLEIRGESEKYTGSFKELISIINKAVDAFAKPIGEIKSVLEEMSKGNLNVRIENSYKGDYGNIMNALNLSVQEINQVLTDINISANEVASASVQVSNASQNLSQASAEQASAVEEVTASLSEIGEQTKLNAISANAANELATKATTNAINGNTEMSTMLKAMNEINEASENISKIIKVIDEIAFQTNILALNAAVEAARAGQHGKGFAVVAEEVRNLAGRSANAAKETTALIEGSIRKVNSGTQIANNTAESLNSIVNDISSTSEIVRKIAASCNEQATAVSQINEAVEQISRVTQINSATSEETASSSEEMSSQAETLKQRVAQFNLKKRNSSNKIFLDSIEEKEASRLENGIDERSFGHVPNIRKKISINLDDTEFGKY</sequence>
<evidence type="ECO:0000313" key="9">
    <source>
        <dbReference type="Proteomes" id="UP000587880"/>
    </source>
</evidence>
<feature type="domain" description="Methyl-accepting transducer" evidence="6">
    <location>
        <begin position="578"/>
        <end position="807"/>
    </location>
</feature>
<dbReference type="SMART" id="SM00304">
    <property type="entry name" value="HAMP"/>
    <property type="match status" value="4"/>
</dbReference>
<dbReference type="Gene3D" id="6.10.340.10">
    <property type="match status" value="1"/>
</dbReference>
<accession>A0A7X9XNF6</accession>
<evidence type="ECO:0000256" key="1">
    <source>
        <dbReference type="ARBA" id="ARBA00022481"/>
    </source>
</evidence>
<dbReference type="Pfam" id="PF18575">
    <property type="entry name" value="HAMP_N3"/>
    <property type="match status" value="2"/>
</dbReference>
<dbReference type="Gene3D" id="1.20.120.1530">
    <property type="match status" value="3"/>
</dbReference>
<evidence type="ECO:0000259" key="6">
    <source>
        <dbReference type="PROSITE" id="PS50111"/>
    </source>
</evidence>
<dbReference type="SUPFAM" id="SSF58104">
    <property type="entry name" value="Methyl-accepting chemotaxis protein (MCP) signaling domain"/>
    <property type="match status" value="1"/>
</dbReference>
<comment type="caution">
    <text evidence="8">The sequence shown here is derived from an EMBL/GenBank/DDBJ whole genome shotgun (WGS) entry which is preliminary data.</text>
</comment>
<gene>
    <name evidence="8" type="ORF">HF849_05425</name>
</gene>
<evidence type="ECO:0000256" key="3">
    <source>
        <dbReference type="PROSITE-ProRule" id="PRU00284"/>
    </source>
</evidence>
<evidence type="ECO:0000259" key="7">
    <source>
        <dbReference type="PROSITE" id="PS50885"/>
    </source>
</evidence>
<dbReference type="CDD" id="cd06225">
    <property type="entry name" value="HAMP"/>
    <property type="match status" value="2"/>
</dbReference>
<dbReference type="AlphaFoldDB" id="A0A7X9XNF6"/>
<dbReference type="InterPro" id="IPR004089">
    <property type="entry name" value="MCPsignal_dom"/>
</dbReference>
<dbReference type="PROSITE" id="PS50111">
    <property type="entry name" value="CHEMOTAXIS_TRANSDUC_2"/>
    <property type="match status" value="1"/>
</dbReference>